<evidence type="ECO:0000259" key="8">
    <source>
        <dbReference type="PROSITE" id="PS50850"/>
    </source>
</evidence>
<evidence type="ECO:0000256" key="7">
    <source>
        <dbReference type="SAM" id="Phobius"/>
    </source>
</evidence>
<dbReference type="Proteomes" id="UP000246171">
    <property type="component" value="Unassembled WGS sequence"/>
</dbReference>
<evidence type="ECO:0000256" key="5">
    <source>
        <dbReference type="ARBA" id="ARBA00023136"/>
    </source>
</evidence>
<dbReference type="PANTHER" id="PTHR23504">
    <property type="entry name" value="MAJOR FACILITATOR SUPERFAMILY DOMAIN-CONTAINING PROTEIN 10"/>
    <property type="match status" value="1"/>
</dbReference>
<accession>A0A317W3D7</accession>
<protein>
    <submittedName>
        <fullName evidence="9">MFS general substrate transporter</fullName>
    </submittedName>
</protein>
<dbReference type="FunFam" id="1.20.1250.20:FF:000223">
    <property type="entry name" value="Major facilitator superfamily domain-containing protein"/>
    <property type="match status" value="1"/>
</dbReference>
<evidence type="ECO:0000256" key="4">
    <source>
        <dbReference type="ARBA" id="ARBA00022989"/>
    </source>
</evidence>
<dbReference type="GO" id="GO:0016020">
    <property type="term" value="C:membrane"/>
    <property type="evidence" value="ECO:0007669"/>
    <property type="project" value="UniProtKB-SubCell"/>
</dbReference>
<dbReference type="GeneID" id="37050243"/>
<feature type="region of interest" description="Disordered" evidence="6">
    <location>
        <begin position="232"/>
        <end position="259"/>
    </location>
</feature>
<feature type="transmembrane region" description="Helical" evidence="7">
    <location>
        <begin position="419"/>
        <end position="437"/>
    </location>
</feature>
<feature type="transmembrane region" description="Helical" evidence="7">
    <location>
        <begin position="12"/>
        <end position="33"/>
    </location>
</feature>
<feature type="transmembrane region" description="Helical" evidence="7">
    <location>
        <begin position="199"/>
        <end position="221"/>
    </location>
</feature>
<dbReference type="PANTHER" id="PTHR23504:SF31">
    <property type="entry name" value="MAJOR FACILITATOR SUPERFAMILY DOMAIN-CONTAINING PROTEIN 10"/>
    <property type="match status" value="1"/>
</dbReference>
<evidence type="ECO:0000256" key="1">
    <source>
        <dbReference type="ARBA" id="ARBA00004141"/>
    </source>
</evidence>
<feature type="domain" description="Major facilitator superfamily (MFS) profile" evidence="8">
    <location>
        <begin position="11"/>
        <end position="440"/>
    </location>
</feature>
<dbReference type="PROSITE" id="PS50850">
    <property type="entry name" value="MFS"/>
    <property type="match status" value="1"/>
</dbReference>
<dbReference type="GO" id="GO:0022857">
    <property type="term" value="F:transmembrane transporter activity"/>
    <property type="evidence" value="ECO:0007669"/>
    <property type="project" value="InterPro"/>
</dbReference>
<dbReference type="InterPro" id="IPR011701">
    <property type="entry name" value="MFS"/>
</dbReference>
<comment type="subcellular location">
    <subcellularLocation>
        <location evidence="1">Membrane</location>
        <topology evidence="1">Multi-pass membrane protein</topology>
    </subcellularLocation>
</comment>
<comment type="caution">
    <text evidence="9">The sequence shown here is derived from an EMBL/GenBank/DDBJ whole genome shotgun (WGS) entry which is preliminary data.</text>
</comment>
<dbReference type="Gene3D" id="1.20.1250.20">
    <property type="entry name" value="MFS general substrate transporter like domains"/>
    <property type="match status" value="1"/>
</dbReference>
<name>A0A317W3D7_ASPEC</name>
<dbReference type="InterPro" id="IPR036259">
    <property type="entry name" value="MFS_trans_sf"/>
</dbReference>
<dbReference type="OrthoDB" id="196650at2759"/>
<keyword evidence="4 7" id="KW-1133">Transmembrane helix</keyword>
<dbReference type="EMBL" id="MSFU01000005">
    <property type="protein sequence ID" value="PWY79802.1"/>
    <property type="molecule type" value="Genomic_DNA"/>
</dbReference>
<feature type="transmembrane region" description="Helical" evidence="7">
    <location>
        <begin position="75"/>
        <end position="97"/>
    </location>
</feature>
<feature type="transmembrane region" description="Helical" evidence="7">
    <location>
        <begin position="396"/>
        <end position="413"/>
    </location>
</feature>
<evidence type="ECO:0000256" key="3">
    <source>
        <dbReference type="ARBA" id="ARBA00022692"/>
    </source>
</evidence>
<feature type="transmembrane region" description="Helical" evidence="7">
    <location>
        <begin position="263"/>
        <end position="283"/>
    </location>
</feature>
<dbReference type="SUPFAM" id="SSF103473">
    <property type="entry name" value="MFS general substrate transporter"/>
    <property type="match status" value="1"/>
</dbReference>
<evidence type="ECO:0000256" key="6">
    <source>
        <dbReference type="SAM" id="MobiDB-lite"/>
    </source>
</evidence>
<sequence>MAVAADQRKKILKVLMTSLLLDLISFTFILPLFPSLLSFYRNQDPSPNSLLNRVFHYLNAYKNSFAKPIDSRYDIVLLGGALGSLFSFLQALAAPFIGRLSDQRGRKTALLYSMVGNTLSVALWVAATDFRTFLASRIVGGLSEGNVQLANAIATDISDPSQRGSTMALVGACFSIAFTCGPALGAFLSNITTVAANPFATAAGVSLLLIVVETAYIYFCLPETHPRFTKLTHTSSTTTSASKPPTSISTPTPKRKQHTNNPAVLNAIHFLFLLPFSGLEFSLPFLTATFYAGSQASPSALNGRLLSMMGLIASLLQGTVVRRLPPLVTVRAGVLACTVSFFMLARVSSLSGLYAAGSLLAITSATVVTGLNSLGSFEAQESDRGAVLGRLRSWGQVGRAAGPLLFCSLFWWVGREIAYTTGGIAMVTVCVAVFTCLKSPNIPAKA</sequence>
<dbReference type="InterPro" id="IPR020846">
    <property type="entry name" value="MFS_dom"/>
</dbReference>
<feature type="transmembrane region" description="Helical" evidence="7">
    <location>
        <begin position="353"/>
        <end position="375"/>
    </location>
</feature>
<reference evidence="9" key="1">
    <citation type="submission" date="2016-12" db="EMBL/GenBank/DDBJ databases">
        <title>The genomes of Aspergillus section Nigri reveals drivers in fungal speciation.</title>
        <authorList>
            <consortium name="DOE Joint Genome Institute"/>
            <person name="Vesth T.C."/>
            <person name="Nybo J."/>
            <person name="Theobald S."/>
            <person name="Brandl J."/>
            <person name="Frisvad J.C."/>
            <person name="Nielsen K.F."/>
            <person name="Lyhne E.K."/>
            <person name="Kogle M.E."/>
            <person name="Kuo A."/>
            <person name="Riley R."/>
            <person name="Clum A."/>
            <person name="Nolan M."/>
            <person name="Lipzen A."/>
            <person name="Salamov A."/>
            <person name="Henrissat B."/>
            <person name="Wiebenga A."/>
            <person name="De vries R.P."/>
            <person name="Grigoriev I.V."/>
            <person name="Mortensen U.H."/>
            <person name="Andersen M.R."/>
            <person name="Baker S.E."/>
        </authorList>
    </citation>
    <scope>NUCLEOTIDE SEQUENCE</scope>
    <source>
        <strain evidence="9">CBS 122712</strain>
    </source>
</reference>
<proteinExistence type="predicted"/>
<feature type="compositionally biased region" description="Low complexity" evidence="6">
    <location>
        <begin position="232"/>
        <end position="252"/>
    </location>
</feature>
<keyword evidence="10" id="KW-1185">Reference proteome</keyword>
<feature type="transmembrane region" description="Helical" evidence="7">
    <location>
        <begin position="303"/>
        <end position="321"/>
    </location>
</feature>
<dbReference type="RefSeq" id="XP_025390949.1">
    <property type="nucleotide sequence ID" value="XM_025528281.1"/>
</dbReference>
<evidence type="ECO:0000313" key="10">
    <source>
        <dbReference type="Proteomes" id="UP000246171"/>
    </source>
</evidence>
<evidence type="ECO:0000256" key="2">
    <source>
        <dbReference type="ARBA" id="ARBA00022448"/>
    </source>
</evidence>
<keyword evidence="3 7" id="KW-0812">Transmembrane</keyword>
<keyword evidence="5 7" id="KW-0472">Membrane</keyword>
<dbReference type="VEuPathDB" id="FungiDB:BO83DRAFT_331898"/>
<feature type="transmembrane region" description="Helical" evidence="7">
    <location>
        <begin position="328"/>
        <end position="347"/>
    </location>
</feature>
<dbReference type="Pfam" id="PF07690">
    <property type="entry name" value="MFS_1"/>
    <property type="match status" value="1"/>
</dbReference>
<dbReference type="AlphaFoldDB" id="A0A317W3D7"/>
<keyword evidence="2" id="KW-0813">Transport</keyword>
<evidence type="ECO:0000313" key="9">
    <source>
        <dbReference type="EMBL" id="PWY79802.1"/>
    </source>
</evidence>
<gene>
    <name evidence="9" type="ORF">BO83DRAFT_331898</name>
</gene>
<feature type="transmembrane region" description="Helical" evidence="7">
    <location>
        <begin position="166"/>
        <end position="187"/>
    </location>
</feature>
<organism evidence="9 10">
    <name type="scientific">Aspergillus eucalypticola (strain CBS 122712 / IBT 29274)</name>
    <dbReference type="NCBI Taxonomy" id="1448314"/>
    <lineage>
        <taxon>Eukaryota</taxon>
        <taxon>Fungi</taxon>
        <taxon>Dikarya</taxon>
        <taxon>Ascomycota</taxon>
        <taxon>Pezizomycotina</taxon>
        <taxon>Eurotiomycetes</taxon>
        <taxon>Eurotiomycetidae</taxon>
        <taxon>Eurotiales</taxon>
        <taxon>Aspergillaceae</taxon>
        <taxon>Aspergillus</taxon>
        <taxon>Aspergillus subgen. Circumdati</taxon>
    </lineage>
</organism>